<dbReference type="EMBL" id="CP093348">
    <property type="protein sequence ID" value="WOH05768.1"/>
    <property type="molecule type" value="Genomic_DNA"/>
</dbReference>
<evidence type="ECO:0000313" key="3">
    <source>
        <dbReference type="Proteomes" id="UP000077755"/>
    </source>
</evidence>
<name>A0AAF1B5V1_DAUCS</name>
<accession>A0AAF1B5V1</accession>
<feature type="region of interest" description="Disordered" evidence="1">
    <location>
        <begin position="251"/>
        <end position="276"/>
    </location>
</feature>
<dbReference type="GO" id="GO:1990498">
    <property type="term" value="C:mitotic spindle microtubule"/>
    <property type="evidence" value="ECO:0007669"/>
    <property type="project" value="TreeGrafter"/>
</dbReference>
<dbReference type="GO" id="GO:0007020">
    <property type="term" value="P:microtubule nucleation"/>
    <property type="evidence" value="ECO:0007669"/>
    <property type="project" value="TreeGrafter"/>
</dbReference>
<dbReference type="Proteomes" id="UP000077755">
    <property type="component" value="Chromosome 6"/>
</dbReference>
<evidence type="ECO:0000256" key="1">
    <source>
        <dbReference type="SAM" id="MobiDB-lite"/>
    </source>
</evidence>
<protein>
    <submittedName>
        <fullName evidence="2">Uncharacterized protein</fullName>
    </submittedName>
</protein>
<keyword evidence="3" id="KW-1185">Reference proteome</keyword>
<organism evidence="2 3">
    <name type="scientific">Daucus carota subsp. sativus</name>
    <name type="common">Carrot</name>
    <dbReference type="NCBI Taxonomy" id="79200"/>
    <lineage>
        <taxon>Eukaryota</taxon>
        <taxon>Viridiplantae</taxon>
        <taxon>Streptophyta</taxon>
        <taxon>Embryophyta</taxon>
        <taxon>Tracheophyta</taxon>
        <taxon>Spermatophyta</taxon>
        <taxon>Magnoliopsida</taxon>
        <taxon>eudicotyledons</taxon>
        <taxon>Gunneridae</taxon>
        <taxon>Pentapetalae</taxon>
        <taxon>asterids</taxon>
        <taxon>campanulids</taxon>
        <taxon>Apiales</taxon>
        <taxon>Apiaceae</taxon>
        <taxon>Apioideae</taxon>
        <taxon>Scandiceae</taxon>
        <taxon>Daucinae</taxon>
        <taxon>Daucus</taxon>
        <taxon>Daucus sect. Daucus</taxon>
    </lineage>
</organism>
<dbReference type="GO" id="GO:0051225">
    <property type="term" value="P:spindle assembly"/>
    <property type="evidence" value="ECO:0007669"/>
    <property type="project" value="InterPro"/>
</dbReference>
<dbReference type="GO" id="GO:0031023">
    <property type="term" value="P:microtubule organizing center organization"/>
    <property type="evidence" value="ECO:0007669"/>
    <property type="project" value="InterPro"/>
</dbReference>
<proteinExistence type="predicted"/>
<sequence length="294" mass="33161">MWKGDDSSSVNKKVPGRGGGFSDALSIAADLGFSVSPAPSKEEAQNLYNDLEKGDDLIRVLTELTIVQRKIAELKVELQGRQDDKNVAHLTHAREMEKKIESLRRSTSILKDVIQNKGRIITRLQQPYALDYISVEAEFQKQFFELMKKAASDYDSLTACVADIQWTQNFKEPPSVWGEMLHPIPVALASCTRYFEALSSTRESFAYLQKLRVGHSDPSLLPSPTSSSQIEPVDSDFVPFPWRNESIFEDLSPGKLQTHDSEHYEADDNSDTSSSYQLDIRRLSWPASVKSNDW</sequence>
<evidence type="ECO:0000313" key="2">
    <source>
        <dbReference type="EMBL" id="WOH05768.1"/>
    </source>
</evidence>
<dbReference type="Pfam" id="PF15003">
    <property type="entry name" value="HAUS2"/>
    <property type="match status" value="1"/>
</dbReference>
<reference evidence="2" key="2">
    <citation type="submission" date="2022-03" db="EMBL/GenBank/DDBJ databases">
        <title>Draft title - Genomic analysis of global carrot germplasm unveils the trajectory of domestication and the origin of high carotenoid orange carrot.</title>
        <authorList>
            <person name="Iorizzo M."/>
            <person name="Ellison S."/>
            <person name="Senalik D."/>
            <person name="Macko-Podgorni A."/>
            <person name="Grzebelus D."/>
            <person name="Bostan H."/>
            <person name="Rolling W."/>
            <person name="Curaba J."/>
            <person name="Simon P."/>
        </authorList>
    </citation>
    <scope>NUCLEOTIDE SEQUENCE</scope>
    <source>
        <tissue evidence="2">Leaf</tissue>
    </source>
</reference>
<reference evidence="2" key="1">
    <citation type="journal article" date="2016" name="Nat. Genet.">
        <title>A high-quality carrot genome assembly provides new insights into carotenoid accumulation and asterid genome evolution.</title>
        <authorList>
            <person name="Iorizzo M."/>
            <person name="Ellison S."/>
            <person name="Senalik D."/>
            <person name="Zeng P."/>
            <person name="Satapoomin P."/>
            <person name="Huang J."/>
            <person name="Bowman M."/>
            <person name="Iovene M."/>
            <person name="Sanseverino W."/>
            <person name="Cavagnaro P."/>
            <person name="Yildiz M."/>
            <person name="Macko-Podgorni A."/>
            <person name="Moranska E."/>
            <person name="Grzebelus E."/>
            <person name="Grzebelus D."/>
            <person name="Ashrafi H."/>
            <person name="Zheng Z."/>
            <person name="Cheng S."/>
            <person name="Spooner D."/>
            <person name="Van Deynze A."/>
            <person name="Simon P."/>
        </authorList>
    </citation>
    <scope>NUCLEOTIDE SEQUENCE</scope>
    <source>
        <tissue evidence="2">Leaf</tissue>
    </source>
</reference>
<gene>
    <name evidence="2" type="ORF">DCAR_0625189</name>
</gene>
<feature type="compositionally biased region" description="Basic and acidic residues" evidence="1">
    <location>
        <begin position="257"/>
        <end position="266"/>
    </location>
</feature>
<dbReference type="PANTHER" id="PTHR16039:SF1">
    <property type="entry name" value="HAUS AUGMIN-LIKE COMPLEX SUBUNIT 2"/>
    <property type="match status" value="1"/>
</dbReference>
<dbReference type="AlphaFoldDB" id="A0AAF1B5V1"/>
<dbReference type="InterPro" id="IPR028346">
    <property type="entry name" value="HAUS2"/>
</dbReference>
<dbReference type="PANTHER" id="PTHR16039">
    <property type="entry name" value="HAUS AUGMIN-LIKE COMPLEX SUBUNIT 2"/>
    <property type="match status" value="1"/>
</dbReference>